<keyword evidence="1" id="KW-0805">Transcription regulation</keyword>
<keyword evidence="2" id="KW-0238">DNA-binding</keyword>
<dbReference type="InterPro" id="IPR051081">
    <property type="entry name" value="HTH_MetalResp_TranReg"/>
</dbReference>
<reference evidence="5 6" key="1">
    <citation type="journal article" date="2018" name="Int. J. Syst. Evol. Microbiol.">
        <title>Lactobacillus bambusae sp. nov., isolated from a traditional fermented Ma-bamboo shoots of Taiwan.</title>
        <authorList>
            <person name="Wang L.-T."/>
        </authorList>
    </citation>
    <scope>NUCLEOTIDE SEQUENCE [LARGE SCALE GENOMIC DNA]</scope>
    <source>
        <strain evidence="5 6">BS-W1</strain>
    </source>
</reference>
<feature type="domain" description="HTH arsR-type" evidence="4">
    <location>
        <begin position="4"/>
        <end position="98"/>
    </location>
</feature>
<dbReference type="PRINTS" id="PR00778">
    <property type="entry name" value="HTHARSR"/>
</dbReference>
<dbReference type="AlphaFoldDB" id="A0A2V1MZH6"/>
<dbReference type="InterPro" id="IPR011991">
    <property type="entry name" value="ArsR-like_HTH"/>
</dbReference>
<evidence type="ECO:0000256" key="3">
    <source>
        <dbReference type="ARBA" id="ARBA00023163"/>
    </source>
</evidence>
<evidence type="ECO:0000259" key="4">
    <source>
        <dbReference type="PROSITE" id="PS50987"/>
    </source>
</evidence>
<dbReference type="SMART" id="SM00418">
    <property type="entry name" value="HTH_ARSR"/>
    <property type="match status" value="1"/>
</dbReference>
<dbReference type="GO" id="GO:0003700">
    <property type="term" value="F:DNA-binding transcription factor activity"/>
    <property type="evidence" value="ECO:0007669"/>
    <property type="project" value="InterPro"/>
</dbReference>
<keyword evidence="6" id="KW-1185">Reference proteome</keyword>
<dbReference type="OrthoDB" id="9798835at2"/>
<evidence type="ECO:0000256" key="2">
    <source>
        <dbReference type="ARBA" id="ARBA00023125"/>
    </source>
</evidence>
<proteinExistence type="predicted"/>
<dbReference type="Proteomes" id="UP000245080">
    <property type="component" value="Unassembled WGS sequence"/>
</dbReference>
<dbReference type="NCBIfam" id="NF033788">
    <property type="entry name" value="HTH_metalloreg"/>
    <property type="match status" value="1"/>
</dbReference>
<dbReference type="SUPFAM" id="SSF46785">
    <property type="entry name" value="Winged helix' DNA-binding domain"/>
    <property type="match status" value="1"/>
</dbReference>
<dbReference type="PANTHER" id="PTHR33154">
    <property type="entry name" value="TRANSCRIPTIONAL REGULATOR, ARSR FAMILY"/>
    <property type="match status" value="1"/>
</dbReference>
<comment type="caution">
    <text evidence="5">The sequence shown here is derived from an EMBL/GenBank/DDBJ whole genome shotgun (WGS) entry which is preliminary data.</text>
</comment>
<dbReference type="RefSeq" id="WP_109250957.1">
    <property type="nucleotide sequence ID" value="NZ_QCXQ01000006.1"/>
</dbReference>
<evidence type="ECO:0000313" key="5">
    <source>
        <dbReference type="EMBL" id="PWF99499.1"/>
    </source>
</evidence>
<protein>
    <submittedName>
        <fullName evidence="5">Transcriptional regulator</fullName>
    </submittedName>
</protein>
<dbReference type="InterPro" id="IPR036390">
    <property type="entry name" value="WH_DNA-bd_sf"/>
</dbReference>
<dbReference type="PROSITE" id="PS50987">
    <property type="entry name" value="HTH_ARSR_2"/>
    <property type="match status" value="1"/>
</dbReference>
<accession>A0A2V1MZH6</accession>
<dbReference type="Gene3D" id="1.10.10.10">
    <property type="entry name" value="Winged helix-like DNA-binding domain superfamily/Winged helix DNA-binding domain"/>
    <property type="match status" value="1"/>
</dbReference>
<dbReference type="GO" id="GO:0003677">
    <property type="term" value="F:DNA binding"/>
    <property type="evidence" value="ECO:0007669"/>
    <property type="project" value="UniProtKB-KW"/>
</dbReference>
<evidence type="ECO:0000256" key="1">
    <source>
        <dbReference type="ARBA" id="ARBA00023015"/>
    </source>
</evidence>
<evidence type="ECO:0000313" key="6">
    <source>
        <dbReference type="Proteomes" id="UP000245080"/>
    </source>
</evidence>
<sequence length="99" mass="11418">MSERSFNLFKAAEPSLSMMSDPNRQRIILYLCDQPLTVNQLTEKLNLSRPAVSHHLKLLLTANLVRVDQVGTERYYENNMEPTIQLLRDLADSLEKDSQ</sequence>
<dbReference type="CDD" id="cd00090">
    <property type="entry name" value="HTH_ARSR"/>
    <property type="match status" value="1"/>
</dbReference>
<dbReference type="InterPro" id="IPR036388">
    <property type="entry name" value="WH-like_DNA-bd_sf"/>
</dbReference>
<dbReference type="Pfam" id="PF01022">
    <property type="entry name" value="HTH_5"/>
    <property type="match status" value="1"/>
</dbReference>
<dbReference type="EMBL" id="QCXQ01000006">
    <property type="protein sequence ID" value="PWF99499.1"/>
    <property type="molecule type" value="Genomic_DNA"/>
</dbReference>
<gene>
    <name evidence="5" type="ORF">DCM90_08615</name>
</gene>
<keyword evidence="3" id="KW-0804">Transcription</keyword>
<dbReference type="PANTHER" id="PTHR33154:SF35">
    <property type="entry name" value="TRANSCRIPTIONAL REGULATOR, ARSR FAMILY"/>
    <property type="match status" value="1"/>
</dbReference>
<dbReference type="InterPro" id="IPR001845">
    <property type="entry name" value="HTH_ArsR_DNA-bd_dom"/>
</dbReference>
<name>A0A2V1MZH6_9LACO</name>
<organism evidence="5 6">
    <name type="scientific">Levilactobacillus bambusae</name>
    <dbReference type="NCBI Taxonomy" id="2024736"/>
    <lineage>
        <taxon>Bacteria</taxon>
        <taxon>Bacillati</taxon>
        <taxon>Bacillota</taxon>
        <taxon>Bacilli</taxon>
        <taxon>Lactobacillales</taxon>
        <taxon>Lactobacillaceae</taxon>
        <taxon>Levilactobacillus</taxon>
    </lineage>
</organism>